<comment type="subcellular location">
    <subcellularLocation>
        <location evidence="10">Cytoplasm</location>
    </subcellularLocation>
</comment>
<dbReference type="CDD" id="cd04466">
    <property type="entry name" value="S1_YloQ_GTPase"/>
    <property type="match status" value="1"/>
</dbReference>
<reference evidence="13 14" key="1">
    <citation type="journal article" date="2013" name="Genome Announc.">
        <title>Draft Genome Sequence of Cesiribacter andamanensis Strain AMV16T, Isolated from a Soil Sample from a Mud Volcano in the Andaman Islands, India.</title>
        <authorList>
            <person name="Shivaji S."/>
            <person name="Ara S."/>
            <person name="Begum Z."/>
            <person name="Srinivas T.N."/>
            <person name="Singh A."/>
            <person name="Kumar Pinnaka A."/>
        </authorList>
    </citation>
    <scope>NUCLEOTIDE SEQUENCE [LARGE SCALE GENOMIC DNA]</scope>
    <source>
        <strain evidence="13 14">AMV16</strain>
    </source>
</reference>
<dbReference type="Gene3D" id="2.40.50.140">
    <property type="entry name" value="Nucleic acid-binding proteins"/>
    <property type="match status" value="1"/>
</dbReference>
<dbReference type="InterPro" id="IPR012340">
    <property type="entry name" value="NA-bd_OB-fold"/>
</dbReference>
<keyword evidence="9 10" id="KW-0342">GTP-binding</keyword>
<protein>
    <recommendedName>
        <fullName evidence="10">Small ribosomal subunit biogenesis GTPase RsgA</fullName>
        <ecNumber evidence="10">3.6.1.-</ecNumber>
    </recommendedName>
</protein>
<keyword evidence="7 10" id="KW-0862">Zinc</keyword>
<evidence type="ECO:0000313" key="14">
    <source>
        <dbReference type="Proteomes" id="UP000011910"/>
    </source>
</evidence>
<dbReference type="EC" id="3.6.1.-" evidence="10"/>
<evidence type="ECO:0000256" key="3">
    <source>
        <dbReference type="ARBA" id="ARBA00022723"/>
    </source>
</evidence>
<dbReference type="InterPro" id="IPR027417">
    <property type="entry name" value="P-loop_NTPase"/>
</dbReference>
<evidence type="ECO:0000256" key="2">
    <source>
        <dbReference type="ARBA" id="ARBA00022517"/>
    </source>
</evidence>
<dbReference type="CDD" id="cd01854">
    <property type="entry name" value="YjeQ_EngC"/>
    <property type="match status" value="1"/>
</dbReference>
<dbReference type="InterPro" id="IPR031944">
    <property type="entry name" value="RsgA_N"/>
</dbReference>
<dbReference type="OrthoDB" id="9809485at2"/>
<dbReference type="STRING" id="1279009.ADICEAN_01257"/>
<feature type="binding site" evidence="10">
    <location>
        <position position="275"/>
    </location>
    <ligand>
        <name>Zn(2+)</name>
        <dbReference type="ChEBI" id="CHEBI:29105"/>
    </ligand>
</feature>
<dbReference type="PATRIC" id="fig|1279009.4.peg.1270"/>
<evidence type="ECO:0000259" key="12">
    <source>
        <dbReference type="PROSITE" id="PS51721"/>
    </source>
</evidence>
<evidence type="ECO:0000256" key="1">
    <source>
        <dbReference type="ARBA" id="ARBA00022490"/>
    </source>
</evidence>
<dbReference type="EMBL" id="AODQ01000022">
    <property type="protein sequence ID" value="EMR03576.1"/>
    <property type="molecule type" value="Genomic_DNA"/>
</dbReference>
<dbReference type="InterPro" id="IPR004881">
    <property type="entry name" value="Ribosome_biogen_GTPase_RsgA"/>
</dbReference>
<dbReference type="SUPFAM" id="SSF50249">
    <property type="entry name" value="Nucleic acid-binding proteins"/>
    <property type="match status" value="1"/>
</dbReference>
<dbReference type="GO" id="GO:0042274">
    <property type="term" value="P:ribosomal small subunit biogenesis"/>
    <property type="evidence" value="ECO:0007669"/>
    <property type="project" value="UniProtKB-UniRule"/>
</dbReference>
<name>M7N8N6_9BACT</name>
<comment type="cofactor">
    <cofactor evidence="10">
        <name>Zn(2+)</name>
        <dbReference type="ChEBI" id="CHEBI:29105"/>
    </cofactor>
    <text evidence="10">Binds 1 zinc ion per subunit.</text>
</comment>
<evidence type="ECO:0000313" key="13">
    <source>
        <dbReference type="EMBL" id="EMR03576.1"/>
    </source>
</evidence>
<feature type="binding site" evidence="10">
    <location>
        <position position="283"/>
    </location>
    <ligand>
        <name>Zn(2+)</name>
        <dbReference type="ChEBI" id="CHEBI:29105"/>
    </ligand>
</feature>
<keyword evidence="14" id="KW-1185">Reference proteome</keyword>
<dbReference type="GO" id="GO:0019843">
    <property type="term" value="F:rRNA binding"/>
    <property type="evidence" value="ECO:0007669"/>
    <property type="project" value="UniProtKB-KW"/>
</dbReference>
<evidence type="ECO:0000256" key="5">
    <source>
        <dbReference type="ARBA" id="ARBA00022741"/>
    </source>
</evidence>
<evidence type="ECO:0000259" key="11">
    <source>
        <dbReference type="PROSITE" id="PS50936"/>
    </source>
</evidence>
<keyword evidence="6 10" id="KW-0378">Hydrolase</keyword>
<dbReference type="PANTHER" id="PTHR32120:SF11">
    <property type="entry name" value="SMALL RIBOSOMAL SUBUNIT BIOGENESIS GTPASE RSGA 1, MITOCHONDRIAL-RELATED"/>
    <property type="match status" value="1"/>
</dbReference>
<dbReference type="Gene3D" id="3.40.50.300">
    <property type="entry name" value="P-loop containing nucleotide triphosphate hydrolases"/>
    <property type="match status" value="1"/>
</dbReference>
<feature type="domain" description="EngC GTPase" evidence="11">
    <location>
        <begin position="94"/>
        <end position="244"/>
    </location>
</feature>
<sequence length="313" mass="34852">MSEQLRGRVIKSTGLWYEVEDEGGRRWTARLRGKFKVKELKVTNPLAVGDWVQLEPLAEAGGEEQAVITEIEPRQNYLIRRSIHNKYKSHILAANLDQAVLIATLAQPRTSLGFIDRFLVSAEAYRIPACIVFNKKDLLKEKGKGYVQELMDIYEPLGYPCLVISAKETEGLQAFGQLLEGKLSLLSGHSGVGKSTLLNAISPEAGQKTAEISSFANKGTHTTTFAEMFKVREGTWVIDTPGIKELGLADMDEDPLDHYFPEMRSLLGECRFHNCSHTHEPGCAVLDAVEAGQIAPSRYTSYLGMLEEDETHR</sequence>
<accession>M7N8N6</accession>
<feature type="binding site" evidence="10">
    <location>
        <position position="277"/>
    </location>
    <ligand>
        <name>Zn(2+)</name>
        <dbReference type="ChEBI" id="CHEBI:29105"/>
    </ligand>
</feature>
<keyword evidence="3 10" id="KW-0479">Metal-binding</keyword>
<evidence type="ECO:0000256" key="4">
    <source>
        <dbReference type="ARBA" id="ARBA00022730"/>
    </source>
</evidence>
<organism evidence="13 14">
    <name type="scientific">Cesiribacter andamanensis AMV16</name>
    <dbReference type="NCBI Taxonomy" id="1279009"/>
    <lineage>
        <taxon>Bacteria</taxon>
        <taxon>Pseudomonadati</taxon>
        <taxon>Bacteroidota</taxon>
        <taxon>Cytophagia</taxon>
        <taxon>Cytophagales</taxon>
        <taxon>Cesiribacteraceae</taxon>
        <taxon>Cesiribacter</taxon>
    </lineage>
</organism>
<dbReference type="Pfam" id="PF03193">
    <property type="entry name" value="RsgA_GTPase"/>
    <property type="match status" value="1"/>
</dbReference>
<dbReference type="GO" id="GO:0005525">
    <property type="term" value="F:GTP binding"/>
    <property type="evidence" value="ECO:0007669"/>
    <property type="project" value="UniProtKB-UniRule"/>
</dbReference>
<keyword evidence="8 10" id="KW-0694">RNA-binding</keyword>
<comment type="similarity">
    <text evidence="10">Belongs to the TRAFAC class YlqF/YawG GTPase family. RsgA subfamily.</text>
</comment>
<evidence type="ECO:0000256" key="8">
    <source>
        <dbReference type="ARBA" id="ARBA00022884"/>
    </source>
</evidence>
<feature type="binding site" evidence="10">
    <location>
        <begin position="188"/>
        <end position="196"/>
    </location>
    <ligand>
        <name>GTP</name>
        <dbReference type="ChEBI" id="CHEBI:37565"/>
    </ligand>
</feature>
<keyword evidence="4 10" id="KW-0699">rRNA-binding</keyword>
<comment type="subunit">
    <text evidence="10">Monomer. Associates with 30S ribosomal subunit, binds 16S rRNA.</text>
</comment>
<comment type="caution">
    <text evidence="13">The sequence shown here is derived from an EMBL/GenBank/DDBJ whole genome shotgun (WGS) entry which is preliminary data.</text>
</comment>
<dbReference type="InterPro" id="IPR010914">
    <property type="entry name" value="RsgA_GTPase_dom"/>
</dbReference>
<comment type="function">
    <text evidence="10">One of several proteins that assist in the late maturation steps of the functional core of the 30S ribosomal subunit. Helps release RbfA from mature subunits. May play a role in the assembly of ribosomal proteins into the subunit. Circularly permuted GTPase that catalyzes slow GTP hydrolysis, GTPase activity is stimulated by the 30S ribosomal subunit.</text>
</comment>
<dbReference type="InterPro" id="IPR030378">
    <property type="entry name" value="G_CP_dom"/>
</dbReference>
<dbReference type="Gene3D" id="1.10.40.50">
    <property type="entry name" value="Probable gtpase engc, domain 3"/>
    <property type="match status" value="1"/>
</dbReference>
<dbReference type="RefSeq" id="WP_009194657.1">
    <property type="nucleotide sequence ID" value="NZ_AODQ01000022.1"/>
</dbReference>
<dbReference type="PROSITE" id="PS50936">
    <property type="entry name" value="ENGC_GTPASE"/>
    <property type="match status" value="1"/>
</dbReference>
<keyword evidence="1 10" id="KW-0963">Cytoplasm</keyword>
<gene>
    <name evidence="10 13" type="primary">rsgA</name>
    <name evidence="13" type="ORF">ADICEAN_01257</name>
</gene>
<dbReference type="PROSITE" id="PS51721">
    <property type="entry name" value="G_CP"/>
    <property type="match status" value="1"/>
</dbReference>
<dbReference type="SUPFAM" id="SSF52540">
    <property type="entry name" value="P-loop containing nucleoside triphosphate hydrolases"/>
    <property type="match status" value="1"/>
</dbReference>
<proteinExistence type="inferred from homology"/>
<dbReference type="Pfam" id="PF16745">
    <property type="entry name" value="RsgA_N"/>
    <property type="match status" value="1"/>
</dbReference>
<feature type="binding site" evidence="10">
    <location>
        <begin position="134"/>
        <end position="137"/>
    </location>
    <ligand>
        <name>GTP</name>
        <dbReference type="ChEBI" id="CHEBI:37565"/>
    </ligand>
</feature>
<evidence type="ECO:0000256" key="6">
    <source>
        <dbReference type="ARBA" id="ARBA00022801"/>
    </source>
</evidence>
<evidence type="ECO:0000256" key="9">
    <source>
        <dbReference type="ARBA" id="ARBA00023134"/>
    </source>
</evidence>
<dbReference type="AlphaFoldDB" id="M7N8N6"/>
<dbReference type="Proteomes" id="UP000011910">
    <property type="component" value="Unassembled WGS sequence"/>
</dbReference>
<keyword evidence="2 10" id="KW-0690">Ribosome biogenesis</keyword>
<evidence type="ECO:0000256" key="7">
    <source>
        <dbReference type="ARBA" id="ARBA00022833"/>
    </source>
</evidence>
<dbReference type="GO" id="GO:0003924">
    <property type="term" value="F:GTPase activity"/>
    <property type="evidence" value="ECO:0007669"/>
    <property type="project" value="UniProtKB-UniRule"/>
</dbReference>
<keyword evidence="5 10" id="KW-0547">Nucleotide-binding</keyword>
<evidence type="ECO:0000256" key="10">
    <source>
        <dbReference type="HAMAP-Rule" id="MF_01820"/>
    </source>
</evidence>
<dbReference type="PANTHER" id="PTHR32120">
    <property type="entry name" value="SMALL RIBOSOMAL SUBUNIT BIOGENESIS GTPASE RSGA"/>
    <property type="match status" value="1"/>
</dbReference>
<feature type="domain" description="CP-type G" evidence="12">
    <location>
        <begin position="85"/>
        <end position="246"/>
    </location>
</feature>
<dbReference type="eggNOG" id="COG1162">
    <property type="taxonomic scope" value="Bacteria"/>
</dbReference>
<dbReference type="GO" id="GO:0046872">
    <property type="term" value="F:metal ion binding"/>
    <property type="evidence" value="ECO:0007669"/>
    <property type="project" value="UniProtKB-KW"/>
</dbReference>
<dbReference type="GO" id="GO:0005737">
    <property type="term" value="C:cytoplasm"/>
    <property type="evidence" value="ECO:0007669"/>
    <property type="project" value="UniProtKB-SubCell"/>
</dbReference>
<dbReference type="NCBIfam" id="TIGR00157">
    <property type="entry name" value="ribosome small subunit-dependent GTPase A"/>
    <property type="match status" value="1"/>
</dbReference>
<dbReference type="HAMAP" id="MF_01820">
    <property type="entry name" value="GTPase_RsgA"/>
    <property type="match status" value="1"/>
</dbReference>
<feature type="binding site" evidence="10">
    <location>
        <position position="270"/>
    </location>
    <ligand>
        <name>Zn(2+)</name>
        <dbReference type="ChEBI" id="CHEBI:29105"/>
    </ligand>
</feature>